<protein>
    <recommendedName>
        <fullName evidence="5">EGF-like domain-containing protein</fullName>
    </recommendedName>
</protein>
<accession>A0AA88GSH6</accession>
<evidence type="ECO:0000259" key="5">
    <source>
        <dbReference type="PROSITE" id="PS50026"/>
    </source>
</evidence>
<keyword evidence="4" id="KW-0812">Transmembrane</keyword>
<keyword evidence="3" id="KW-0245">EGF-like domain</keyword>
<evidence type="ECO:0000256" key="4">
    <source>
        <dbReference type="SAM" id="Phobius"/>
    </source>
</evidence>
<name>A0AA88GSH6_NAELO</name>
<proteinExistence type="predicted"/>
<keyword evidence="2 3" id="KW-1015">Disulfide bond</keyword>
<feature type="domain" description="EGF-like" evidence="5">
    <location>
        <begin position="436"/>
        <end position="469"/>
    </location>
</feature>
<dbReference type="Pfam" id="PF23106">
    <property type="entry name" value="EGF_Teneurin"/>
    <property type="match status" value="2"/>
</dbReference>
<dbReference type="GeneID" id="68093606"/>
<comment type="caution">
    <text evidence="3">Lacks conserved residue(s) required for the propagation of feature annotation.</text>
</comment>
<feature type="domain" description="EGF-like" evidence="5">
    <location>
        <begin position="350"/>
        <end position="383"/>
    </location>
</feature>
<dbReference type="EMBL" id="PYSW02000012">
    <property type="protein sequence ID" value="KAG2387556.1"/>
    <property type="molecule type" value="Genomic_DNA"/>
</dbReference>
<feature type="disulfide bond" evidence="3">
    <location>
        <begin position="415"/>
        <end position="424"/>
    </location>
</feature>
<dbReference type="InterPro" id="IPR050969">
    <property type="entry name" value="Dev_Signal_Modulators"/>
</dbReference>
<feature type="disulfide bond" evidence="3">
    <location>
        <begin position="459"/>
        <end position="468"/>
    </location>
</feature>
<evidence type="ECO:0000256" key="2">
    <source>
        <dbReference type="ARBA" id="ARBA00023157"/>
    </source>
</evidence>
<feature type="disulfide bond" evidence="3">
    <location>
        <begin position="373"/>
        <end position="382"/>
    </location>
</feature>
<keyword evidence="1" id="KW-0732">Signal</keyword>
<evidence type="ECO:0000256" key="1">
    <source>
        <dbReference type="ARBA" id="ARBA00022729"/>
    </source>
</evidence>
<dbReference type="InterPro" id="IPR011050">
    <property type="entry name" value="Pectin_lyase_fold/virulence"/>
</dbReference>
<sequence>MDNQYNLVEDCWMWGSQRRIISGNYRANYNVWRRVVVRGDGCGQTYCQGSGNPNVGFTVYDSHDTTVENMIIVDRILATGDYPGADFAAAQHTNDIKWYNGRNRWLGCITVNCPDVGFYLEPDYTLDPTFYLKNCVAVNTKETGLNIARKASNITYENVMAIRCEGDGIRVSPEPGVVSGVVRNAVSYGSGRYGINSQFKPSYVNVYGSGVSPFQQTTPTVGVSLSDPTTSSPVALKYPVRIEKNSFLSKTGYNNEDIGANIVVKYGLDGTRFGDSNVELLTANSLWPWPNEDRIKAEMCASTTRGFCSSGKRLDGVNAVTLTSYIWEILGNPIPTEIYQNSNTSTTCFGIDSTSAQVCSGHGVCVSLDSCSCTGGYTGSNCATAPAITCFGIAQGNASVCSGHGNCVANNQCSCTGGYTGSNCATPPSNAISCYGIAQGNSSVCSGHGTCTAQDQCNCNSGYSGTKCENVNQPKPSPIVSKSIRNFNSTTRNDSSALFEGNKVVTWGWMILVVFMFVEWWM</sequence>
<dbReference type="SUPFAM" id="SSF51126">
    <property type="entry name" value="Pectin lyase-like"/>
    <property type="match status" value="1"/>
</dbReference>
<dbReference type="RefSeq" id="XP_044551548.1">
    <property type="nucleotide sequence ID" value="XM_044687161.1"/>
</dbReference>
<feature type="transmembrane region" description="Helical" evidence="4">
    <location>
        <begin position="504"/>
        <end position="521"/>
    </location>
</feature>
<organism evidence="6 7">
    <name type="scientific">Naegleria lovaniensis</name>
    <name type="common">Amoeba</name>
    <dbReference type="NCBI Taxonomy" id="51637"/>
    <lineage>
        <taxon>Eukaryota</taxon>
        <taxon>Discoba</taxon>
        <taxon>Heterolobosea</taxon>
        <taxon>Tetramitia</taxon>
        <taxon>Eutetramitia</taxon>
        <taxon>Vahlkampfiidae</taxon>
        <taxon>Naegleria</taxon>
    </lineage>
</organism>
<evidence type="ECO:0000313" key="7">
    <source>
        <dbReference type="Proteomes" id="UP000816034"/>
    </source>
</evidence>
<dbReference type="Proteomes" id="UP000816034">
    <property type="component" value="Unassembled WGS sequence"/>
</dbReference>
<evidence type="ECO:0000256" key="3">
    <source>
        <dbReference type="PROSITE-ProRule" id="PRU00076"/>
    </source>
</evidence>
<comment type="caution">
    <text evidence="6">The sequence shown here is derived from an EMBL/GenBank/DDBJ whole genome shotgun (WGS) entry which is preliminary data.</text>
</comment>
<dbReference type="Gene3D" id="2.10.25.10">
    <property type="entry name" value="Laminin"/>
    <property type="match status" value="2"/>
</dbReference>
<dbReference type="InterPro" id="IPR000742">
    <property type="entry name" value="EGF"/>
</dbReference>
<keyword evidence="4" id="KW-0472">Membrane</keyword>
<dbReference type="AlphaFoldDB" id="A0AA88GSH6"/>
<feature type="domain" description="EGF-like" evidence="5">
    <location>
        <begin position="392"/>
        <end position="425"/>
    </location>
</feature>
<keyword evidence="4" id="KW-1133">Transmembrane helix</keyword>
<dbReference type="Gene3D" id="2.60.120.260">
    <property type="entry name" value="Galactose-binding domain-like"/>
    <property type="match status" value="1"/>
</dbReference>
<evidence type="ECO:0000313" key="6">
    <source>
        <dbReference type="EMBL" id="KAG2387556.1"/>
    </source>
</evidence>
<dbReference type="PROSITE" id="PS01186">
    <property type="entry name" value="EGF_2"/>
    <property type="match status" value="3"/>
</dbReference>
<gene>
    <name evidence="6" type="ORF">C9374_001150</name>
</gene>
<dbReference type="PANTHER" id="PTHR14949:SF56">
    <property type="entry name" value="EGF-LIKE-DOMAIN, MULTIPLE 7"/>
    <property type="match status" value="1"/>
</dbReference>
<dbReference type="PANTHER" id="PTHR14949">
    <property type="entry name" value="EGF-LIKE-DOMAIN, MULTIPLE 7, 8"/>
    <property type="match status" value="1"/>
</dbReference>
<dbReference type="PROSITE" id="PS00022">
    <property type="entry name" value="EGF_1"/>
    <property type="match status" value="3"/>
</dbReference>
<keyword evidence="7" id="KW-1185">Reference proteome</keyword>
<reference evidence="6 7" key="1">
    <citation type="journal article" date="2018" name="BMC Genomics">
        <title>The genome of Naegleria lovaniensis, the basis for a comparative approach to unravel pathogenicity factors of the human pathogenic amoeba N. fowleri.</title>
        <authorList>
            <person name="Liechti N."/>
            <person name="Schurch N."/>
            <person name="Bruggmann R."/>
            <person name="Wittwer M."/>
        </authorList>
    </citation>
    <scope>NUCLEOTIDE SEQUENCE [LARGE SCALE GENOMIC DNA]</scope>
    <source>
        <strain evidence="6 7">ATCC 30569</strain>
    </source>
</reference>
<dbReference type="PROSITE" id="PS50026">
    <property type="entry name" value="EGF_3"/>
    <property type="match status" value="3"/>
</dbReference>
<dbReference type="SMART" id="SM00181">
    <property type="entry name" value="EGF"/>
    <property type="match status" value="3"/>
</dbReference>